<dbReference type="OrthoDB" id="511982at2759"/>
<sequence>MLRDGRCWGLITTVVPRTASIHGALFPGLSTPTAAQQGDTGVLTINAEGPAETQLPMLRIFKLFETRLAIPARIAYRITNSNAAAASIVADQSSSAASTVQFVVSERALSTAERTSFTSSAAGDSVHYPMYLSQYGFYYNVPGNRNSPLNLTACLAARILKGDITDWTHPDLLDKNPSFVKAVADSYRINVFVEDATSGATLAVFNWLAKACPSVPLSYGTMRTDLVMAGLTVTTRLQSTAFALGYTQAFAGRTASIAEFALETATAGVYVQTGAQNVTNLRTILATSLPTTLTGDYGSVSTISLAASRVAPIVTVAYLITKTDWSQSTAAEGQRGEAVKSLCAFIHSSSIAGTSSANGLIADYGLISIGNTMMTAAKTAISTAFVGRTSAVPYTTTEGSDLNVLSSTRTAFDVAAYADIMSQITAIKKTVDVGAARVLRGAGSSAVTLFMWRCFSEMRARSTSPVHLVYRATGSGGGQTEIVAKANGYTALLDFGASDTPLSDALYTDLTANAKIPIVHIPIMLLPMSFFVNIPESALPTRQLRASPCTLAKIMQGDITSWAHPDIAADNSAALPDQPIVAFYRQLSSGTTATITEYLTRACPSWRLGSGGLLTTWPSTFKPTANSINMSSSVATTPWSIGYMDAANGLDLNLLEIAVKNRDGNFVTSQTGDVPSAALALFKSDAWPKSPTQSFTSVSVLNQPGNNTFPIVAMPFMFVRTDLTSRGDAGPLLQAFLQFMLSNTAQNTFLTVLGFAPLPAEVRQYATDRALPLLQVDTRAKAWTFEIDKTLANGAGSTDYVISSFAGGYENANSQAFADFYKVYNLAQNKKSAASVNTTNTTTLSITGLADVPANLRDKLDRMDKQIAILQAIAITGIVFGIVGLSLAAFAICRAFVHAAVLGNQAGGLNSIVHANSMTAGSSVRRKMSVGQLSEGSFH</sequence>
<dbReference type="InterPro" id="IPR024370">
    <property type="entry name" value="PBP_domain"/>
</dbReference>
<evidence type="ECO:0000313" key="4">
    <source>
        <dbReference type="EMBL" id="PNH08699.1"/>
    </source>
</evidence>
<evidence type="ECO:0000256" key="2">
    <source>
        <dbReference type="SAM" id="Phobius"/>
    </source>
</evidence>
<dbReference type="Gene3D" id="3.40.190.10">
    <property type="entry name" value="Periplasmic binding protein-like II"/>
    <property type="match status" value="4"/>
</dbReference>
<dbReference type="Proteomes" id="UP000236333">
    <property type="component" value="Unassembled WGS sequence"/>
</dbReference>
<evidence type="ECO:0000313" key="5">
    <source>
        <dbReference type="Proteomes" id="UP000236333"/>
    </source>
</evidence>
<keyword evidence="2" id="KW-0472">Membrane</keyword>
<comment type="caution">
    <text evidence="4">The sequence shown here is derived from an EMBL/GenBank/DDBJ whole genome shotgun (WGS) entry which is preliminary data.</text>
</comment>
<dbReference type="Pfam" id="PF12849">
    <property type="entry name" value="PBP_like_2"/>
    <property type="match status" value="2"/>
</dbReference>
<dbReference type="AlphaFoldDB" id="A0A2J8A838"/>
<dbReference type="EMBL" id="PGGS01000119">
    <property type="protein sequence ID" value="PNH08699.1"/>
    <property type="molecule type" value="Genomic_DNA"/>
</dbReference>
<protein>
    <submittedName>
        <fullName evidence="4">Phosphate-binding protein PstS</fullName>
    </submittedName>
</protein>
<dbReference type="SUPFAM" id="SSF53850">
    <property type="entry name" value="Periplasmic binding protein-like II"/>
    <property type="match status" value="2"/>
</dbReference>
<feature type="domain" description="PBP" evidence="3">
    <location>
        <begin position="36"/>
        <end position="325"/>
    </location>
</feature>
<name>A0A2J8A838_9CHLO</name>
<evidence type="ECO:0000256" key="1">
    <source>
        <dbReference type="ARBA" id="ARBA00008725"/>
    </source>
</evidence>
<dbReference type="PANTHER" id="PTHR42996">
    <property type="entry name" value="PHOSPHATE-BINDING PROTEIN PSTS"/>
    <property type="match status" value="1"/>
</dbReference>
<evidence type="ECO:0000259" key="3">
    <source>
        <dbReference type="Pfam" id="PF12849"/>
    </source>
</evidence>
<organism evidence="4 5">
    <name type="scientific">Tetrabaena socialis</name>
    <dbReference type="NCBI Taxonomy" id="47790"/>
    <lineage>
        <taxon>Eukaryota</taxon>
        <taxon>Viridiplantae</taxon>
        <taxon>Chlorophyta</taxon>
        <taxon>core chlorophytes</taxon>
        <taxon>Chlorophyceae</taxon>
        <taxon>CS clade</taxon>
        <taxon>Chlamydomonadales</taxon>
        <taxon>Tetrabaenaceae</taxon>
        <taxon>Tetrabaena</taxon>
    </lineage>
</organism>
<dbReference type="InterPro" id="IPR050962">
    <property type="entry name" value="Phosphate-bind_PstS"/>
</dbReference>
<keyword evidence="2" id="KW-0812">Transmembrane</keyword>
<gene>
    <name evidence="4" type="ORF">TSOC_004719</name>
</gene>
<keyword evidence="5" id="KW-1185">Reference proteome</keyword>
<reference evidence="4 5" key="1">
    <citation type="journal article" date="2017" name="Mol. Biol. Evol.">
        <title>The 4-celled Tetrabaena socialis nuclear genome reveals the essential components for genetic control of cell number at the origin of multicellularity in the volvocine lineage.</title>
        <authorList>
            <person name="Featherston J."/>
            <person name="Arakaki Y."/>
            <person name="Hanschen E.R."/>
            <person name="Ferris P.J."/>
            <person name="Michod R.E."/>
            <person name="Olson B.J.S.C."/>
            <person name="Nozaki H."/>
            <person name="Durand P.M."/>
        </authorList>
    </citation>
    <scope>NUCLEOTIDE SEQUENCE [LARGE SCALE GENOMIC DNA]</scope>
    <source>
        <strain evidence="4 5">NIES-571</strain>
    </source>
</reference>
<dbReference type="PANTHER" id="PTHR42996:SF1">
    <property type="entry name" value="PHOSPHATE-BINDING PROTEIN PSTS"/>
    <property type="match status" value="1"/>
</dbReference>
<keyword evidence="2" id="KW-1133">Transmembrane helix</keyword>
<feature type="domain" description="PBP" evidence="3">
    <location>
        <begin position="434"/>
        <end position="743"/>
    </location>
</feature>
<comment type="similarity">
    <text evidence="1">Belongs to the PstS family.</text>
</comment>
<proteinExistence type="inferred from homology"/>
<feature type="transmembrane region" description="Helical" evidence="2">
    <location>
        <begin position="867"/>
        <end position="892"/>
    </location>
</feature>
<accession>A0A2J8A838</accession>